<protein>
    <submittedName>
        <fullName evidence="2">Uncharacterized protein</fullName>
    </submittedName>
</protein>
<name>V8NA76_OPHHA</name>
<accession>V8NA76</accession>
<evidence type="ECO:0000313" key="3">
    <source>
        <dbReference type="Proteomes" id="UP000018936"/>
    </source>
</evidence>
<dbReference type="Proteomes" id="UP000018936">
    <property type="component" value="Unassembled WGS sequence"/>
</dbReference>
<feature type="non-terminal residue" evidence="2">
    <location>
        <position position="1"/>
    </location>
</feature>
<organism evidence="2 3">
    <name type="scientific">Ophiophagus hannah</name>
    <name type="common">King cobra</name>
    <name type="synonym">Naja hannah</name>
    <dbReference type="NCBI Taxonomy" id="8665"/>
    <lineage>
        <taxon>Eukaryota</taxon>
        <taxon>Metazoa</taxon>
        <taxon>Chordata</taxon>
        <taxon>Craniata</taxon>
        <taxon>Vertebrata</taxon>
        <taxon>Euteleostomi</taxon>
        <taxon>Lepidosauria</taxon>
        <taxon>Squamata</taxon>
        <taxon>Bifurcata</taxon>
        <taxon>Unidentata</taxon>
        <taxon>Episquamata</taxon>
        <taxon>Toxicofera</taxon>
        <taxon>Serpentes</taxon>
        <taxon>Colubroidea</taxon>
        <taxon>Elapidae</taxon>
        <taxon>Elapinae</taxon>
        <taxon>Ophiophagus</taxon>
    </lineage>
</organism>
<sequence length="151" mass="17719">MEGRRERREGGREKGRRGRGDGWMDGWKEGRRVEGRKEGPQTFKSRETNSRPLGQMCHVLATSSPVLAKWEKVVIHHVTTCLREFATPDLEWGKEYQLSPWALGLLHKALVDHFSKDPCKLFLLLEEMSIWVQFQVRRKTLETWRLFGKMV</sequence>
<evidence type="ECO:0000256" key="1">
    <source>
        <dbReference type="SAM" id="MobiDB-lite"/>
    </source>
</evidence>
<comment type="caution">
    <text evidence="2">The sequence shown here is derived from an EMBL/GenBank/DDBJ whole genome shotgun (WGS) entry which is preliminary data.</text>
</comment>
<gene>
    <name evidence="2" type="ORF">L345_15095</name>
</gene>
<proteinExistence type="predicted"/>
<evidence type="ECO:0000313" key="2">
    <source>
        <dbReference type="EMBL" id="ETE59179.1"/>
    </source>
</evidence>
<keyword evidence="3" id="KW-1185">Reference proteome</keyword>
<feature type="compositionally biased region" description="Basic and acidic residues" evidence="1">
    <location>
        <begin position="1"/>
        <end position="49"/>
    </location>
</feature>
<feature type="region of interest" description="Disordered" evidence="1">
    <location>
        <begin position="1"/>
        <end position="50"/>
    </location>
</feature>
<reference evidence="2 3" key="1">
    <citation type="journal article" date="2013" name="Proc. Natl. Acad. Sci. U.S.A.">
        <title>The king cobra genome reveals dynamic gene evolution and adaptation in the snake venom system.</title>
        <authorList>
            <person name="Vonk F.J."/>
            <person name="Casewell N.R."/>
            <person name="Henkel C.V."/>
            <person name="Heimberg A.M."/>
            <person name="Jansen H.J."/>
            <person name="McCleary R.J."/>
            <person name="Kerkkamp H.M."/>
            <person name="Vos R.A."/>
            <person name="Guerreiro I."/>
            <person name="Calvete J.J."/>
            <person name="Wuster W."/>
            <person name="Woods A.E."/>
            <person name="Logan J.M."/>
            <person name="Harrison R.A."/>
            <person name="Castoe T.A."/>
            <person name="de Koning A.P."/>
            <person name="Pollock D.D."/>
            <person name="Yandell M."/>
            <person name="Calderon D."/>
            <person name="Renjifo C."/>
            <person name="Currier R.B."/>
            <person name="Salgado D."/>
            <person name="Pla D."/>
            <person name="Sanz L."/>
            <person name="Hyder A.S."/>
            <person name="Ribeiro J.M."/>
            <person name="Arntzen J.W."/>
            <person name="van den Thillart G.E."/>
            <person name="Boetzer M."/>
            <person name="Pirovano W."/>
            <person name="Dirks R.P."/>
            <person name="Spaink H.P."/>
            <person name="Duboule D."/>
            <person name="McGlinn E."/>
            <person name="Kini R.M."/>
            <person name="Richardson M.K."/>
        </authorList>
    </citation>
    <scope>NUCLEOTIDE SEQUENCE</scope>
    <source>
        <tissue evidence="2">Blood</tissue>
    </source>
</reference>
<dbReference type="AlphaFoldDB" id="V8NA76"/>
<dbReference type="EMBL" id="AZIM01005803">
    <property type="protein sequence ID" value="ETE59179.1"/>
    <property type="molecule type" value="Genomic_DNA"/>
</dbReference>